<evidence type="ECO:0000256" key="3">
    <source>
        <dbReference type="PROSITE-ProRule" id="PRU00169"/>
    </source>
</evidence>
<dbReference type="InterPro" id="IPR000792">
    <property type="entry name" value="Tscrpt_reg_LuxR_C"/>
</dbReference>
<dbReference type="InterPro" id="IPR001789">
    <property type="entry name" value="Sig_transdc_resp-reg_receiver"/>
</dbReference>
<evidence type="ECO:0000256" key="2">
    <source>
        <dbReference type="ARBA" id="ARBA00023125"/>
    </source>
</evidence>
<dbReference type="GO" id="GO:0006355">
    <property type="term" value="P:regulation of DNA-templated transcription"/>
    <property type="evidence" value="ECO:0007669"/>
    <property type="project" value="InterPro"/>
</dbReference>
<gene>
    <name evidence="6" type="ORF">EV378_2664</name>
</gene>
<dbReference type="PRINTS" id="PR00038">
    <property type="entry name" value="HTHLUXR"/>
</dbReference>
<evidence type="ECO:0000256" key="1">
    <source>
        <dbReference type="ARBA" id="ARBA00022553"/>
    </source>
</evidence>
<dbReference type="OrthoDB" id="4069167at2"/>
<comment type="caution">
    <text evidence="6">The sequence shown here is derived from an EMBL/GenBank/DDBJ whole genome shotgun (WGS) entry which is preliminary data.</text>
</comment>
<reference evidence="6 7" key="1">
    <citation type="submission" date="2019-03" db="EMBL/GenBank/DDBJ databases">
        <title>Sequencing the genomes of 1000 actinobacteria strains.</title>
        <authorList>
            <person name="Klenk H.-P."/>
        </authorList>
    </citation>
    <scope>NUCLEOTIDE SEQUENCE [LARGE SCALE GENOMIC DNA]</scope>
    <source>
        <strain evidence="6 7">DSM 44969</strain>
    </source>
</reference>
<dbReference type="InterPro" id="IPR039420">
    <property type="entry name" value="WalR-like"/>
</dbReference>
<dbReference type="PROSITE" id="PS00622">
    <property type="entry name" value="HTH_LUXR_1"/>
    <property type="match status" value="1"/>
</dbReference>
<evidence type="ECO:0000259" key="5">
    <source>
        <dbReference type="PROSITE" id="PS50110"/>
    </source>
</evidence>
<dbReference type="PANTHER" id="PTHR43214">
    <property type="entry name" value="TWO-COMPONENT RESPONSE REGULATOR"/>
    <property type="match status" value="1"/>
</dbReference>
<dbReference type="InterPro" id="IPR016032">
    <property type="entry name" value="Sig_transdc_resp-reg_C-effctor"/>
</dbReference>
<sequence>MSTPHTVLVVDDHPVVLDGVRALVETAADLTVVGEATDRATAISRAALLRPDAVVLDLRMQGSHAPETAARIKSAAPGARVLLHTATEELEPVRAALGAGADGAVFKDSRLLVEGLRAVLTGQVPFVDPRLAAGRRSDDPRSAQQVLSPREYELLVAFADGKSTRDIAGDLYLTESTVRSYVKSLLTKLGVHSRIEAVAEARRLTLI</sequence>
<evidence type="ECO:0000313" key="6">
    <source>
        <dbReference type="EMBL" id="TCK26819.1"/>
    </source>
</evidence>
<feature type="modified residue" description="4-aspartylphosphate" evidence="3">
    <location>
        <position position="57"/>
    </location>
</feature>
<dbReference type="InterPro" id="IPR011006">
    <property type="entry name" value="CheY-like_superfamily"/>
</dbReference>
<keyword evidence="1 3" id="KW-0597">Phosphoprotein</keyword>
<protein>
    <submittedName>
        <fullName evidence="6">Two-component system nitrate/nitrite response regulator NarL</fullName>
    </submittedName>
</protein>
<feature type="domain" description="Response regulatory" evidence="5">
    <location>
        <begin position="6"/>
        <end position="122"/>
    </location>
</feature>
<name>A0A4R1I2T3_PSEEN</name>
<proteinExistence type="predicted"/>
<dbReference type="PROSITE" id="PS50110">
    <property type="entry name" value="RESPONSE_REGULATORY"/>
    <property type="match status" value="1"/>
</dbReference>
<dbReference type="Pfam" id="PF00072">
    <property type="entry name" value="Response_reg"/>
    <property type="match status" value="1"/>
</dbReference>
<dbReference type="InterPro" id="IPR058245">
    <property type="entry name" value="NreC/VraR/RcsB-like_REC"/>
</dbReference>
<dbReference type="CDD" id="cd06170">
    <property type="entry name" value="LuxR_C_like"/>
    <property type="match status" value="1"/>
</dbReference>
<dbReference type="SMART" id="SM00421">
    <property type="entry name" value="HTH_LUXR"/>
    <property type="match status" value="1"/>
</dbReference>
<dbReference type="Proteomes" id="UP000295560">
    <property type="component" value="Unassembled WGS sequence"/>
</dbReference>
<accession>A0A4R1I2T3</accession>
<keyword evidence="2" id="KW-0238">DNA-binding</keyword>
<dbReference type="RefSeq" id="WP_132424624.1">
    <property type="nucleotide sequence ID" value="NZ_SMFZ01000001.1"/>
</dbReference>
<dbReference type="EMBL" id="SMFZ01000001">
    <property type="protein sequence ID" value="TCK26819.1"/>
    <property type="molecule type" value="Genomic_DNA"/>
</dbReference>
<keyword evidence="7" id="KW-1185">Reference proteome</keyword>
<dbReference type="SUPFAM" id="SSF52172">
    <property type="entry name" value="CheY-like"/>
    <property type="match status" value="1"/>
</dbReference>
<dbReference type="Pfam" id="PF00196">
    <property type="entry name" value="GerE"/>
    <property type="match status" value="1"/>
</dbReference>
<dbReference type="PROSITE" id="PS50043">
    <property type="entry name" value="HTH_LUXR_2"/>
    <property type="match status" value="1"/>
</dbReference>
<feature type="domain" description="HTH luxR-type" evidence="4">
    <location>
        <begin position="140"/>
        <end position="205"/>
    </location>
</feature>
<dbReference type="SMART" id="SM00448">
    <property type="entry name" value="REC"/>
    <property type="match status" value="1"/>
</dbReference>
<dbReference type="CDD" id="cd17535">
    <property type="entry name" value="REC_NarL-like"/>
    <property type="match status" value="1"/>
</dbReference>
<dbReference type="GO" id="GO:0000160">
    <property type="term" value="P:phosphorelay signal transduction system"/>
    <property type="evidence" value="ECO:0007669"/>
    <property type="project" value="InterPro"/>
</dbReference>
<dbReference type="Gene3D" id="3.40.50.2300">
    <property type="match status" value="1"/>
</dbReference>
<dbReference type="GO" id="GO:0003677">
    <property type="term" value="F:DNA binding"/>
    <property type="evidence" value="ECO:0007669"/>
    <property type="project" value="UniProtKB-KW"/>
</dbReference>
<dbReference type="AlphaFoldDB" id="A0A4R1I2T3"/>
<evidence type="ECO:0000259" key="4">
    <source>
        <dbReference type="PROSITE" id="PS50043"/>
    </source>
</evidence>
<dbReference type="PANTHER" id="PTHR43214:SF43">
    <property type="entry name" value="TWO-COMPONENT RESPONSE REGULATOR"/>
    <property type="match status" value="1"/>
</dbReference>
<organism evidence="6 7">
    <name type="scientific">Pseudonocardia endophytica</name>
    <dbReference type="NCBI Taxonomy" id="401976"/>
    <lineage>
        <taxon>Bacteria</taxon>
        <taxon>Bacillati</taxon>
        <taxon>Actinomycetota</taxon>
        <taxon>Actinomycetes</taxon>
        <taxon>Pseudonocardiales</taxon>
        <taxon>Pseudonocardiaceae</taxon>
        <taxon>Pseudonocardia</taxon>
    </lineage>
</organism>
<dbReference type="SUPFAM" id="SSF46894">
    <property type="entry name" value="C-terminal effector domain of the bipartite response regulators"/>
    <property type="match status" value="1"/>
</dbReference>
<evidence type="ECO:0000313" key="7">
    <source>
        <dbReference type="Proteomes" id="UP000295560"/>
    </source>
</evidence>